<evidence type="ECO:0000313" key="13">
    <source>
        <dbReference type="Proteomes" id="UP001446871"/>
    </source>
</evidence>
<dbReference type="PROSITE" id="PS51011">
    <property type="entry name" value="ARID"/>
    <property type="match status" value="1"/>
</dbReference>
<feature type="compositionally biased region" description="Basic and acidic residues" evidence="9">
    <location>
        <begin position="318"/>
        <end position="333"/>
    </location>
</feature>
<evidence type="ECO:0000256" key="4">
    <source>
        <dbReference type="ARBA" id="ARBA00023015"/>
    </source>
</evidence>
<dbReference type="InterPro" id="IPR039595">
    <property type="entry name" value="TE2IP/Rap1"/>
</dbReference>
<dbReference type="CDD" id="cd16100">
    <property type="entry name" value="ARID"/>
    <property type="match status" value="1"/>
</dbReference>
<evidence type="ECO:0000259" key="10">
    <source>
        <dbReference type="PROSITE" id="PS50172"/>
    </source>
</evidence>
<evidence type="ECO:0000313" key="12">
    <source>
        <dbReference type="EMBL" id="KAK8054002.1"/>
    </source>
</evidence>
<comment type="caution">
    <text evidence="12">The sequence shown here is derived from an EMBL/GenBank/DDBJ whole genome shotgun (WGS) entry which is preliminary data.</text>
</comment>
<dbReference type="InterPro" id="IPR001357">
    <property type="entry name" value="BRCT_dom"/>
</dbReference>
<feature type="region of interest" description="Disordered" evidence="9">
    <location>
        <begin position="116"/>
        <end position="138"/>
    </location>
</feature>
<feature type="compositionally biased region" description="Basic and acidic residues" evidence="9">
    <location>
        <begin position="234"/>
        <end position="244"/>
    </location>
</feature>
<dbReference type="Proteomes" id="UP001446871">
    <property type="component" value="Unassembled WGS sequence"/>
</dbReference>
<evidence type="ECO:0000256" key="9">
    <source>
        <dbReference type="SAM" id="MobiDB-lite"/>
    </source>
</evidence>
<name>A0ABR1U543_9PEZI</name>
<keyword evidence="5" id="KW-0010">Activator</keyword>
<dbReference type="InterPro" id="IPR001606">
    <property type="entry name" value="ARID_dom"/>
</dbReference>
<dbReference type="EMBL" id="JAQQWM010000008">
    <property type="protein sequence ID" value="KAK8054002.1"/>
    <property type="molecule type" value="Genomic_DNA"/>
</dbReference>
<keyword evidence="4" id="KW-0805">Transcription regulation</keyword>
<dbReference type="SMART" id="SM00501">
    <property type="entry name" value="BRIGHT"/>
    <property type="match status" value="1"/>
</dbReference>
<keyword evidence="6" id="KW-0804">Transcription</keyword>
<feature type="compositionally biased region" description="Acidic residues" evidence="9">
    <location>
        <begin position="297"/>
        <end position="310"/>
    </location>
</feature>
<dbReference type="Pfam" id="PF01388">
    <property type="entry name" value="ARID"/>
    <property type="match status" value="1"/>
</dbReference>
<feature type="region of interest" description="Disordered" evidence="9">
    <location>
        <begin position="536"/>
        <end position="856"/>
    </location>
</feature>
<comment type="function">
    <text evidence="8">Involved in the regulation of telomere length, clustering and has a specific role in telomere position effect (TPE).</text>
</comment>
<dbReference type="Gene3D" id="1.10.150.60">
    <property type="entry name" value="ARID DNA-binding domain"/>
    <property type="match status" value="1"/>
</dbReference>
<dbReference type="InterPro" id="IPR038104">
    <property type="entry name" value="Rap1_C_sf"/>
</dbReference>
<feature type="region of interest" description="Disordered" evidence="9">
    <location>
        <begin position="297"/>
        <end position="385"/>
    </location>
</feature>
<proteinExistence type="inferred from homology"/>
<evidence type="ECO:0000256" key="5">
    <source>
        <dbReference type="ARBA" id="ARBA00023159"/>
    </source>
</evidence>
<dbReference type="SMART" id="SM01014">
    <property type="entry name" value="ARID"/>
    <property type="match status" value="1"/>
</dbReference>
<evidence type="ECO:0000256" key="1">
    <source>
        <dbReference type="ARBA" id="ARBA00010467"/>
    </source>
</evidence>
<feature type="compositionally biased region" description="Polar residues" evidence="9">
    <location>
        <begin position="686"/>
        <end position="708"/>
    </location>
</feature>
<keyword evidence="7 8" id="KW-0539">Nucleus</keyword>
<dbReference type="CDD" id="cd11655">
    <property type="entry name" value="rap1_myb-like"/>
    <property type="match status" value="2"/>
</dbReference>
<organism evidence="12 13">
    <name type="scientific">Apiospora saccharicola</name>
    <dbReference type="NCBI Taxonomy" id="335842"/>
    <lineage>
        <taxon>Eukaryota</taxon>
        <taxon>Fungi</taxon>
        <taxon>Dikarya</taxon>
        <taxon>Ascomycota</taxon>
        <taxon>Pezizomycotina</taxon>
        <taxon>Sordariomycetes</taxon>
        <taxon>Xylariomycetidae</taxon>
        <taxon>Amphisphaeriales</taxon>
        <taxon>Apiosporaceae</taxon>
        <taxon>Apiospora</taxon>
    </lineage>
</organism>
<accession>A0ABR1U543</accession>
<dbReference type="PANTHER" id="PTHR16466:SF6">
    <property type="entry name" value="TELOMERIC REPEAT-BINDING FACTOR 2-INTERACTING PROTEIN 1"/>
    <property type="match status" value="1"/>
</dbReference>
<dbReference type="Gene3D" id="1.10.10.60">
    <property type="entry name" value="Homeodomain-like"/>
    <property type="match status" value="2"/>
</dbReference>
<evidence type="ECO:0000256" key="7">
    <source>
        <dbReference type="ARBA" id="ARBA00023242"/>
    </source>
</evidence>
<comment type="subunit">
    <text evidence="8">Homodimer.</text>
</comment>
<feature type="domain" description="BRCT" evidence="10">
    <location>
        <begin position="60"/>
        <end position="112"/>
    </location>
</feature>
<gene>
    <name evidence="12" type="ORF">PG996_013303</name>
</gene>
<evidence type="ECO:0000256" key="2">
    <source>
        <dbReference type="ARBA" id="ARBA00022454"/>
    </source>
</evidence>
<protein>
    <recommendedName>
        <fullName evidence="8">DNA-binding protein RAP1</fullName>
    </recommendedName>
</protein>
<evidence type="ECO:0000256" key="3">
    <source>
        <dbReference type="ARBA" id="ARBA00022895"/>
    </source>
</evidence>
<dbReference type="InterPro" id="IPR036431">
    <property type="entry name" value="ARID_dom_sf"/>
</dbReference>
<dbReference type="InterPro" id="IPR021661">
    <property type="entry name" value="Rap1_C"/>
</dbReference>
<reference evidence="12 13" key="1">
    <citation type="submission" date="2023-01" db="EMBL/GenBank/DDBJ databases">
        <title>Analysis of 21 Apiospora genomes using comparative genomics revels a genus with tremendous synthesis potential of carbohydrate active enzymes and secondary metabolites.</title>
        <authorList>
            <person name="Sorensen T."/>
        </authorList>
    </citation>
    <scope>NUCLEOTIDE SEQUENCE [LARGE SCALE GENOMIC DNA]</scope>
    <source>
        <strain evidence="12 13">CBS 83171</strain>
    </source>
</reference>
<dbReference type="Gene3D" id="1.10.10.2170">
    <property type="match status" value="1"/>
</dbReference>
<evidence type="ECO:0000256" key="8">
    <source>
        <dbReference type="RuleBase" id="RU367107"/>
    </source>
</evidence>
<feature type="compositionally biased region" description="Low complexity" evidence="9">
    <location>
        <begin position="809"/>
        <end position="825"/>
    </location>
</feature>
<feature type="domain" description="ARID" evidence="11">
    <location>
        <begin position="419"/>
        <end position="510"/>
    </location>
</feature>
<comment type="similarity">
    <text evidence="1 8">Belongs to the RAP1 family.</text>
</comment>
<keyword evidence="2 8" id="KW-0158">Chromosome</keyword>
<keyword evidence="13" id="KW-1185">Reference proteome</keyword>
<feature type="compositionally biased region" description="Polar residues" evidence="9">
    <location>
        <begin position="353"/>
        <end position="371"/>
    </location>
</feature>
<dbReference type="SUPFAM" id="SSF46774">
    <property type="entry name" value="ARID-like"/>
    <property type="match status" value="1"/>
</dbReference>
<comment type="subcellular location">
    <subcellularLocation>
        <location evidence="8">Nucleus</location>
    </subcellularLocation>
    <subcellularLocation>
        <location evidence="8">Chromosome</location>
        <location evidence="8">Telomere</location>
    </subcellularLocation>
</comment>
<dbReference type="Pfam" id="PF11626">
    <property type="entry name" value="Rap1_C"/>
    <property type="match status" value="1"/>
</dbReference>
<feature type="compositionally biased region" description="Polar residues" evidence="9">
    <location>
        <begin position="588"/>
        <end position="599"/>
    </location>
</feature>
<dbReference type="InterPro" id="IPR009057">
    <property type="entry name" value="Homeodomain-like_sf"/>
</dbReference>
<dbReference type="PANTHER" id="PTHR16466">
    <property type="entry name" value="TELOMERE REPEAT-BINDING FACTOR 2-INTERACTING PROTEIN 1"/>
    <property type="match status" value="1"/>
</dbReference>
<evidence type="ECO:0000259" key="11">
    <source>
        <dbReference type="PROSITE" id="PS51011"/>
    </source>
</evidence>
<dbReference type="PROSITE" id="PS50172">
    <property type="entry name" value="BRCT"/>
    <property type="match status" value="1"/>
</dbReference>
<feature type="region of interest" description="Disordered" evidence="9">
    <location>
        <begin position="193"/>
        <end position="247"/>
    </location>
</feature>
<evidence type="ECO:0000256" key="6">
    <source>
        <dbReference type="ARBA" id="ARBA00023163"/>
    </source>
</evidence>
<sequence length="983" mass="110975">MAARIVYEGAVAGEGGTLFQGKKFWVAQRAPMRKTWINHIKVYPRQHLLFLAQPTLTFPQNNGGEVVQLEKNADYLIADHVRIDAPQGSYSWKWIQDSVKKGELLDLDDYLIGSKPQEGQARVGPSAPGKSTRTPFTDEDDRILMEWVIKREREGESVQGNKIYQELATKNPRHTFQSWRDRWLKKVSLKPRPDVLGDDEEPEVQHAEEPVPTAGRQGTTRSSRPRPSPSLVKQETKPRTKFTAEEDEQLTAYVLEKTAKTGHDKGNKVFQEHANEFPQHTWQSYRDRWIKHLRPADEDEEEVVAVEEEIPPAGIRKTKTDDVQKSRNERPETARQAAKKSPKAVEEKPTPSRGGSRNVTQQQGVSASASPGHTRRSPRNLKKVETQVEIDQQLNDENDINHEHTQNQGRDIQAEAAGISKKEDFYTLYQGFLQSFDHIRPNLWPTVRGRSFDLWDLWRNVVSQKVDTAERDWQQIAEDLGYDWIEYNGVEDELREMYENQLFEFEESLVRFDNPESDDSEEDEDVPQEAAAVISVSGGLNRDSEERFDSSPPKQPSLKRAHDAAMLSDQTYPDTPGKRQRISKDSEIPSTPDTTNGTSHLRRPVSAAVSPTDRRMSALPKSSSARARQSALKGMGPPANDDRAMTGGTRVHSKGSVAEPETQDFRYDPETQNFVLDTEMEDIQEESQNMTASQQLHLESEPGSSPVKSANHALARPRTPTPPKRKAGKTPFVDSPDDDEDDQATPKARFGKGKNPLLADLEKQQQQQQLRRVTTGSPPAKSLIAPQPRPQRQTATRPETSRPPPPSFPSSSATSSKPARPSPSSIQNPEVPRPPATAAIGARKPSSSSARDRDSVTSRIAKLNAAIDEWVARSYAPTVARRALEATSWQRDLVIVIIETLRDGKPLPTNYEGVWTVKDDMKLQSLEEYRVAKEKPGFVADEKLTKKMEKFDQHLTNKHGKEHIKLRKKWYEDKKELGWGETV</sequence>
<dbReference type="InterPro" id="IPR015010">
    <property type="entry name" value="TERF2IP_Myb"/>
</dbReference>
<dbReference type="Pfam" id="PF08914">
    <property type="entry name" value="Myb_Rap1"/>
    <property type="match status" value="2"/>
</dbReference>
<keyword evidence="3 8" id="KW-0779">Telomere</keyword>
<dbReference type="SUPFAM" id="SSF46689">
    <property type="entry name" value="Homeodomain-like"/>
    <property type="match status" value="2"/>
</dbReference>